<protein>
    <submittedName>
        <fullName evidence="8">Protein sfk1</fullName>
    </submittedName>
</protein>
<feature type="transmembrane region" description="Helical" evidence="6">
    <location>
        <begin position="208"/>
        <end position="227"/>
    </location>
</feature>
<dbReference type="GeneID" id="87805098"/>
<evidence type="ECO:0000256" key="3">
    <source>
        <dbReference type="ARBA" id="ARBA00022989"/>
    </source>
</evidence>
<feature type="transmembrane region" description="Helical" evidence="6">
    <location>
        <begin position="46"/>
        <end position="69"/>
    </location>
</feature>
<feature type="region of interest" description="Disordered" evidence="5">
    <location>
        <begin position="340"/>
        <end position="361"/>
    </location>
</feature>
<evidence type="ECO:0000256" key="5">
    <source>
        <dbReference type="SAM" id="MobiDB-lite"/>
    </source>
</evidence>
<keyword evidence="3 6" id="KW-1133">Transmembrane helix</keyword>
<evidence type="ECO:0000259" key="7">
    <source>
        <dbReference type="Pfam" id="PF10277"/>
    </source>
</evidence>
<dbReference type="InterPro" id="IPR050911">
    <property type="entry name" value="DRAM/TMEM150_Autophagy_Mod"/>
</dbReference>
<feature type="domain" description="CWH43-like N-terminal" evidence="7">
    <location>
        <begin position="46"/>
        <end position="274"/>
    </location>
</feature>
<evidence type="ECO:0000256" key="6">
    <source>
        <dbReference type="SAM" id="Phobius"/>
    </source>
</evidence>
<dbReference type="Proteomes" id="UP000827549">
    <property type="component" value="Chromosome 2"/>
</dbReference>
<feature type="compositionally biased region" description="Pro residues" evidence="5">
    <location>
        <begin position="346"/>
        <end position="357"/>
    </location>
</feature>
<sequence length="382" mass="42255">MTGSPSSSDDGPRRESESTAVEPQRPKLPWYLNTRTLVSHLFFGPYIYVPLITALVWLAGLLALISVWARDGKPKYALKEASIVYVSNVAGKHKAIFIPITCVTAVGFVLSLVLERWLRRVDRLPTDIRKREKILNWLAILCATIGGIALILLAIFDNFNHSSVHWSMAAIFIVLTSLSAILQTGQVWSLHKDHPDRKSLLRNSIIKLIILFFGVAGAIAFAALYGVCHGSSLPRKKHSAKTCNRVTSGAAAMEWAIAFILVFFFLTLVADLWPAGKSSPRYMRQLARWQEKHEPGTAHDFTGRRAFTAHPERWENDGDAVDPVEARADEMHAAMKARNQGIDPTAPSPAHFPPPTIPLSSIAIHSNEPLNEHAAEPGQSRV</sequence>
<keyword evidence="4 6" id="KW-0472">Membrane</keyword>
<evidence type="ECO:0000256" key="4">
    <source>
        <dbReference type="ARBA" id="ARBA00023136"/>
    </source>
</evidence>
<feature type="region of interest" description="Disordered" evidence="5">
    <location>
        <begin position="1"/>
        <end position="22"/>
    </location>
</feature>
<evidence type="ECO:0000313" key="9">
    <source>
        <dbReference type="Proteomes" id="UP000827549"/>
    </source>
</evidence>
<dbReference type="GO" id="GO:0012505">
    <property type="term" value="C:endomembrane system"/>
    <property type="evidence" value="ECO:0007669"/>
    <property type="project" value="UniProtKB-SubCell"/>
</dbReference>
<organism evidence="8 9">
    <name type="scientific">Vanrija pseudolonga</name>
    <dbReference type="NCBI Taxonomy" id="143232"/>
    <lineage>
        <taxon>Eukaryota</taxon>
        <taxon>Fungi</taxon>
        <taxon>Dikarya</taxon>
        <taxon>Basidiomycota</taxon>
        <taxon>Agaricomycotina</taxon>
        <taxon>Tremellomycetes</taxon>
        <taxon>Trichosporonales</taxon>
        <taxon>Trichosporonaceae</taxon>
        <taxon>Vanrija</taxon>
    </lineage>
</organism>
<feature type="transmembrane region" description="Helical" evidence="6">
    <location>
        <begin position="255"/>
        <end position="275"/>
    </location>
</feature>
<dbReference type="GO" id="GO:0005886">
    <property type="term" value="C:plasma membrane"/>
    <property type="evidence" value="ECO:0007669"/>
    <property type="project" value="TreeGrafter"/>
</dbReference>
<dbReference type="RefSeq" id="XP_062624327.1">
    <property type="nucleotide sequence ID" value="XM_062768343.1"/>
</dbReference>
<feature type="transmembrane region" description="Helical" evidence="6">
    <location>
        <begin position="168"/>
        <end position="188"/>
    </location>
</feature>
<gene>
    <name evidence="8" type="primary">sfk1</name>
    <name evidence="8" type="ORF">LOC62_02G001845</name>
</gene>
<dbReference type="InterPro" id="IPR019402">
    <property type="entry name" value="CWH43_N"/>
</dbReference>
<dbReference type="EMBL" id="CP086715">
    <property type="protein sequence ID" value="WOO78295.1"/>
    <property type="molecule type" value="Genomic_DNA"/>
</dbReference>
<name>A0AAF0Y1J1_9TREE</name>
<reference evidence="8" key="1">
    <citation type="submission" date="2023-10" db="EMBL/GenBank/DDBJ databases">
        <authorList>
            <person name="Noh H."/>
        </authorList>
    </citation>
    <scope>NUCLEOTIDE SEQUENCE</scope>
    <source>
        <strain evidence="8">DUCC4014</strain>
    </source>
</reference>
<evidence type="ECO:0000313" key="8">
    <source>
        <dbReference type="EMBL" id="WOO78295.1"/>
    </source>
</evidence>
<dbReference type="Pfam" id="PF10277">
    <property type="entry name" value="Frag1"/>
    <property type="match status" value="1"/>
</dbReference>
<dbReference type="PANTHER" id="PTHR21324:SF2">
    <property type="entry name" value="EG:22E5.9 PROTEIN"/>
    <property type="match status" value="1"/>
</dbReference>
<proteinExistence type="predicted"/>
<feature type="transmembrane region" description="Helical" evidence="6">
    <location>
        <begin position="134"/>
        <end position="156"/>
    </location>
</feature>
<dbReference type="PANTHER" id="PTHR21324">
    <property type="entry name" value="FASTING-INDUCIBLE INTEGRAL MEMBRANE PROTEIN TM6P1-RELATED"/>
    <property type="match status" value="1"/>
</dbReference>
<feature type="transmembrane region" description="Helical" evidence="6">
    <location>
        <begin position="95"/>
        <end position="114"/>
    </location>
</feature>
<evidence type="ECO:0000256" key="1">
    <source>
        <dbReference type="ARBA" id="ARBA00004127"/>
    </source>
</evidence>
<comment type="subcellular location">
    <subcellularLocation>
        <location evidence="1">Endomembrane system</location>
        <topology evidence="1">Multi-pass membrane protein</topology>
    </subcellularLocation>
</comment>
<dbReference type="AlphaFoldDB" id="A0AAF0Y1J1"/>
<accession>A0AAF0Y1J1</accession>
<evidence type="ECO:0000256" key="2">
    <source>
        <dbReference type="ARBA" id="ARBA00022692"/>
    </source>
</evidence>
<keyword evidence="2 6" id="KW-0812">Transmembrane</keyword>
<keyword evidence="9" id="KW-1185">Reference proteome</keyword>